<evidence type="ECO:0000313" key="8">
    <source>
        <dbReference type="Proteomes" id="UP001558652"/>
    </source>
</evidence>
<feature type="region of interest" description="Disordered" evidence="6">
    <location>
        <begin position="1"/>
        <end position="35"/>
    </location>
</feature>
<evidence type="ECO:0000256" key="6">
    <source>
        <dbReference type="SAM" id="MobiDB-lite"/>
    </source>
</evidence>
<keyword evidence="5" id="KW-0539">Nucleus</keyword>
<gene>
    <name evidence="7" type="ORF">AAG570_006041</name>
</gene>
<keyword evidence="8" id="KW-1185">Reference proteome</keyword>
<evidence type="ECO:0000256" key="1">
    <source>
        <dbReference type="ARBA" id="ARBA00004604"/>
    </source>
</evidence>
<dbReference type="GO" id="GO:0003723">
    <property type="term" value="F:RNA binding"/>
    <property type="evidence" value="ECO:0007669"/>
    <property type="project" value="UniProtKB-KW"/>
</dbReference>
<proteinExistence type="inferred from homology"/>
<dbReference type="AlphaFoldDB" id="A0ABD0XWW1"/>
<dbReference type="EMBL" id="JBFDAA010000019">
    <property type="protein sequence ID" value="KAL1115751.1"/>
    <property type="molecule type" value="Genomic_DNA"/>
</dbReference>
<comment type="similarity">
    <text evidence="2">Belongs to the ESF2/ABP1 family.</text>
</comment>
<evidence type="ECO:0000256" key="5">
    <source>
        <dbReference type="ARBA" id="ARBA00023242"/>
    </source>
</evidence>
<name>A0ABD0XWW1_9HEMI</name>
<feature type="compositionally biased region" description="Low complexity" evidence="6">
    <location>
        <begin position="1"/>
        <end position="15"/>
    </location>
</feature>
<dbReference type="InterPro" id="IPR012677">
    <property type="entry name" value="Nucleotide-bd_a/b_plait_sf"/>
</dbReference>
<dbReference type="GO" id="GO:0005730">
    <property type="term" value="C:nucleolus"/>
    <property type="evidence" value="ECO:0007669"/>
    <property type="project" value="UniProtKB-SubCell"/>
</dbReference>
<dbReference type="Proteomes" id="UP001558652">
    <property type="component" value="Unassembled WGS sequence"/>
</dbReference>
<dbReference type="PANTHER" id="PTHR12311:SF7">
    <property type="entry name" value="ACTIVATOR OF BASAL TRANSCRIPTION 1"/>
    <property type="match status" value="1"/>
</dbReference>
<comment type="subcellular location">
    <subcellularLocation>
        <location evidence="1">Nucleus</location>
        <location evidence="1">Nucleolus</location>
    </subcellularLocation>
</comment>
<dbReference type="InterPro" id="IPR039119">
    <property type="entry name" value="ABT1/Esf2"/>
</dbReference>
<dbReference type="PANTHER" id="PTHR12311">
    <property type="entry name" value="ACTIVATOR OF BASAL TRANSCRIPTION 1"/>
    <property type="match status" value="1"/>
</dbReference>
<evidence type="ECO:0000256" key="2">
    <source>
        <dbReference type="ARBA" id="ARBA00005819"/>
    </source>
</evidence>
<sequence>MDGSESDANSAADSSQPPTTGEAGEVAQENAPGSSLLPKKKKVYKKGIIYLSSIPQFMTITKLTQLMSQYGKVGRVFLQPPQDKDVGRRKKKVWKRLYTEGWVEFMKKRVAKEVAINLNNQPIGGKKGKNKFHDYLWSIKYLPRFKWIHLSERLSYERAVFKHRMQTEIRQAKRIASKFLENVELAERLEKKKKKKKEGNDEEAEEKQTSDGETNDTTKPVFKNVFKQRETDSQKLAKSKIQKTKQSREEFLKSIFS</sequence>
<dbReference type="InterPro" id="IPR034353">
    <property type="entry name" value="ABT1/ESF2_RRM"/>
</dbReference>
<evidence type="ECO:0000313" key="7">
    <source>
        <dbReference type="EMBL" id="KAL1115751.1"/>
    </source>
</evidence>
<evidence type="ECO:0000256" key="3">
    <source>
        <dbReference type="ARBA" id="ARBA00020737"/>
    </source>
</evidence>
<dbReference type="SUPFAM" id="SSF54928">
    <property type="entry name" value="RNA-binding domain, RBD"/>
    <property type="match status" value="1"/>
</dbReference>
<protein>
    <recommendedName>
        <fullName evidence="3">Activator of basal transcription 1</fullName>
    </recommendedName>
</protein>
<evidence type="ECO:0000256" key="4">
    <source>
        <dbReference type="ARBA" id="ARBA00022884"/>
    </source>
</evidence>
<feature type="region of interest" description="Disordered" evidence="6">
    <location>
        <begin position="191"/>
        <end position="257"/>
    </location>
</feature>
<feature type="compositionally biased region" description="Basic and acidic residues" evidence="6">
    <location>
        <begin position="246"/>
        <end position="257"/>
    </location>
</feature>
<dbReference type="Gene3D" id="3.30.70.330">
    <property type="match status" value="1"/>
</dbReference>
<comment type="caution">
    <text evidence="7">The sequence shown here is derived from an EMBL/GenBank/DDBJ whole genome shotgun (WGS) entry which is preliminary data.</text>
</comment>
<accession>A0ABD0XWW1</accession>
<reference evidence="7 8" key="1">
    <citation type="submission" date="2024-07" db="EMBL/GenBank/DDBJ databases">
        <title>Chromosome-level genome assembly of the water stick insect Ranatra chinensis (Heteroptera: Nepidae).</title>
        <authorList>
            <person name="Liu X."/>
        </authorList>
    </citation>
    <scope>NUCLEOTIDE SEQUENCE [LARGE SCALE GENOMIC DNA]</scope>
    <source>
        <strain evidence="7">Cailab_2021Rc</strain>
        <tissue evidence="7">Muscle</tissue>
    </source>
</reference>
<keyword evidence="4" id="KW-0694">RNA-binding</keyword>
<dbReference type="CDD" id="cd12263">
    <property type="entry name" value="RRM_ABT1_like"/>
    <property type="match status" value="1"/>
</dbReference>
<organism evidence="7 8">
    <name type="scientific">Ranatra chinensis</name>
    <dbReference type="NCBI Taxonomy" id="642074"/>
    <lineage>
        <taxon>Eukaryota</taxon>
        <taxon>Metazoa</taxon>
        <taxon>Ecdysozoa</taxon>
        <taxon>Arthropoda</taxon>
        <taxon>Hexapoda</taxon>
        <taxon>Insecta</taxon>
        <taxon>Pterygota</taxon>
        <taxon>Neoptera</taxon>
        <taxon>Paraneoptera</taxon>
        <taxon>Hemiptera</taxon>
        <taxon>Heteroptera</taxon>
        <taxon>Panheteroptera</taxon>
        <taxon>Nepomorpha</taxon>
        <taxon>Nepidae</taxon>
        <taxon>Ranatrinae</taxon>
        <taxon>Ranatra</taxon>
    </lineage>
</organism>
<dbReference type="InterPro" id="IPR035979">
    <property type="entry name" value="RBD_domain_sf"/>
</dbReference>